<evidence type="ECO:0000256" key="1">
    <source>
        <dbReference type="SAM" id="MobiDB-lite"/>
    </source>
</evidence>
<dbReference type="Gene3D" id="3.30.1490.20">
    <property type="entry name" value="ATP-grasp fold, A domain"/>
    <property type="match status" value="1"/>
</dbReference>
<dbReference type="Pfam" id="PF00391">
    <property type="entry name" value="PEP-utilizers"/>
    <property type="match status" value="1"/>
</dbReference>
<keyword evidence="4" id="KW-0670">Pyruvate</keyword>
<dbReference type="RefSeq" id="WP_092201511.1">
    <property type="nucleotide sequence ID" value="NZ_FOND01000014.1"/>
</dbReference>
<dbReference type="Gene3D" id="3.50.30.10">
    <property type="entry name" value="Phosphohistidine domain"/>
    <property type="match status" value="1"/>
</dbReference>
<feature type="compositionally biased region" description="Polar residues" evidence="1">
    <location>
        <begin position="10"/>
        <end position="21"/>
    </location>
</feature>
<dbReference type="InterPro" id="IPR051549">
    <property type="entry name" value="PEP_Utilizing_Enz"/>
</dbReference>
<dbReference type="AlphaFoldDB" id="A0A1I2IY18"/>
<name>A0A1I2IY18_9ACTN</name>
<dbReference type="InterPro" id="IPR036637">
    <property type="entry name" value="Phosphohistidine_dom_sf"/>
</dbReference>
<protein>
    <submittedName>
        <fullName evidence="4">Pyruvate, water dikinase</fullName>
    </submittedName>
</protein>
<evidence type="ECO:0000259" key="3">
    <source>
        <dbReference type="Pfam" id="PF01326"/>
    </source>
</evidence>
<feature type="domain" description="PEP-utilising enzyme mobile" evidence="2">
    <location>
        <begin position="616"/>
        <end position="686"/>
    </location>
</feature>
<dbReference type="PANTHER" id="PTHR43615">
    <property type="entry name" value="PHOSPHOENOLPYRUVATE SYNTHASE-RELATED"/>
    <property type="match status" value="1"/>
</dbReference>
<sequence>MATLLIMQAASTDDGSRTSPPSAGRSVVPLDDETAEQRDVAGAKAAALATASRHGLPIVPGFVVTTAAVDRIAAGEPLDDEILTAWRGLSQDGRHALVVRSSSTVEDLGDSSMAGRFESVVGVTGPDEFRRAVDVVVASRQEAAAGSDTLTGREPLAVLVQPLLDARSGGVLFGIDPVSGREDRLVVAAVDGGPDRLVSGEVDGDRYELDRTGRRTDVTRGDGGARLRRSQLRALARLAERTADVFGGPQDVEWAIDRAGRLRLLQSRPVTAEPRGRPVGPVLGPGPVAETFPEPLQPLETDLWVRPLREALRQALLLAGTAEVSAVEGSPLVTVLGGRVAVDLDLLEPREETPRLRDRLDPRPRLRRLRASWRVGRLRSALPALAEDVLGSADHVLGGVPALHELTDRQLVAVLHRAGPALVSVHAHEVLMGMLVDPAAPRLTGVSAAMRVLARSRGAGLTDTEIVAANPVVLALAAPRICSFPQLPPDVTAPEGAPPGDGGDAGLLREALRLRVRWIQEVTARVAWTLGERLAATGRLPRAEDVRGLRLADLTAAVQDDTLELSPEAVEPEEPLPARFRLGNTGRPIPVSGTAGGTGAGGGTGTGPVHIGDDPPDGAVLVVRNLDPSLAPVLPRLAGLVAETGSVLAHLAILARESGVPTVVGFSGAMDAFAEGTTVRVDGATGAVEEETS</sequence>
<keyword evidence="4" id="KW-0418">Kinase</keyword>
<dbReference type="STRING" id="1798228.SAMN05216574_114128"/>
<evidence type="ECO:0000259" key="2">
    <source>
        <dbReference type="Pfam" id="PF00391"/>
    </source>
</evidence>
<feature type="region of interest" description="Disordered" evidence="1">
    <location>
        <begin position="10"/>
        <end position="29"/>
    </location>
</feature>
<dbReference type="EMBL" id="FOND01000014">
    <property type="protein sequence ID" value="SFF47402.1"/>
    <property type="molecule type" value="Genomic_DNA"/>
</dbReference>
<accession>A0A1I2IY18</accession>
<keyword evidence="5" id="KW-1185">Reference proteome</keyword>
<dbReference type="PANTHER" id="PTHR43615:SF1">
    <property type="entry name" value="PPDK_N DOMAIN-CONTAINING PROTEIN"/>
    <property type="match status" value="1"/>
</dbReference>
<evidence type="ECO:0000313" key="5">
    <source>
        <dbReference type="Proteomes" id="UP000198589"/>
    </source>
</evidence>
<dbReference type="SUPFAM" id="SSF56059">
    <property type="entry name" value="Glutathione synthetase ATP-binding domain-like"/>
    <property type="match status" value="1"/>
</dbReference>
<evidence type="ECO:0000313" key="4">
    <source>
        <dbReference type="EMBL" id="SFF47402.1"/>
    </source>
</evidence>
<feature type="domain" description="Pyruvate phosphate dikinase AMP/ATP-binding" evidence="3">
    <location>
        <begin position="226"/>
        <end position="275"/>
    </location>
</feature>
<proteinExistence type="predicted"/>
<dbReference type="Proteomes" id="UP000198589">
    <property type="component" value="Unassembled WGS sequence"/>
</dbReference>
<dbReference type="SUPFAM" id="SSF52009">
    <property type="entry name" value="Phosphohistidine domain"/>
    <property type="match status" value="1"/>
</dbReference>
<feature type="domain" description="Pyruvate phosphate dikinase AMP/ATP-binding" evidence="3">
    <location>
        <begin position="78"/>
        <end position="215"/>
    </location>
</feature>
<reference evidence="5" key="1">
    <citation type="submission" date="2016-10" db="EMBL/GenBank/DDBJ databases">
        <authorList>
            <person name="Varghese N."/>
            <person name="Submissions S."/>
        </authorList>
    </citation>
    <scope>NUCLEOTIDE SEQUENCE [LARGE SCALE GENOMIC DNA]</scope>
    <source>
        <strain evidence="5">DSM 46838</strain>
    </source>
</reference>
<gene>
    <name evidence="4" type="ORF">SAMN05216574_114128</name>
</gene>
<dbReference type="InterPro" id="IPR002192">
    <property type="entry name" value="PPDK_AMP/ATP-bd"/>
</dbReference>
<dbReference type="InterPro" id="IPR013815">
    <property type="entry name" value="ATP_grasp_subdomain_1"/>
</dbReference>
<keyword evidence="4" id="KW-0808">Transferase</keyword>
<dbReference type="InterPro" id="IPR008279">
    <property type="entry name" value="PEP-util_enz_mobile_dom"/>
</dbReference>
<dbReference type="GO" id="GO:0005524">
    <property type="term" value="F:ATP binding"/>
    <property type="evidence" value="ECO:0007669"/>
    <property type="project" value="InterPro"/>
</dbReference>
<dbReference type="GO" id="GO:0016301">
    <property type="term" value="F:kinase activity"/>
    <property type="evidence" value="ECO:0007669"/>
    <property type="project" value="UniProtKB-KW"/>
</dbReference>
<dbReference type="Gene3D" id="3.30.470.20">
    <property type="entry name" value="ATP-grasp fold, B domain"/>
    <property type="match status" value="2"/>
</dbReference>
<organism evidence="4 5">
    <name type="scientific">Blastococcus tunisiensis</name>
    <dbReference type="NCBI Taxonomy" id="1798228"/>
    <lineage>
        <taxon>Bacteria</taxon>
        <taxon>Bacillati</taxon>
        <taxon>Actinomycetota</taxon>
        <taxon>Actinomycetes</taxon>
        <taxon>Geodermatophilales</taxon>
        <taxon>Geodermatophilaceae</taxon>
        <taxon>Blastococcus</taxon>
    </lineage>
</organism>
<dbReference type="Pfam" id="PF01326">
    <property type="entry name" value="PPDK_N"/>
    <property type="match status" value="2"/>
</dbReference>